<accession>A0ABM4B3X9</accession>
<comment type="similarity">
    <text evidence="2">Belongs to the peptidase C19 family.</text>
</comment>
<dbReference type="InterPro" id="IPR038765">
    <property type="entry name" value="Papain-like_cys_pep_sf"/>
</dbReference>
<dbReference type="Pfam" id="PF00443">
    <property type="entry name" value="UCH"/>
    <property type="match status" value="1"/>
</dbReference>
<evidence type="ECO:0000313" key="5">
    <source>
        <dbReference type="Proteomes" id="UP001652625"/>
    </source>
</evidence>
<dbReference type="InterPro" id="IPR018200">
    <property type="entry name" value="USP_CS"/>
</dbReference>
<sequence>MNQNISNNRVAENYPNKLLPRFPLNANDKYDKGIKKVENNRVYKDHSCSVDMRHKESPRGPLKADHSIKLSQKKHSEIKINQVNILPLKKTNSMSDISSRISDDDDDSFKRLLEKNCNSRNQQSVKKRSIELLNNAKLKLNKLGQPNSVQQSSSFHKTYGSSNDINTVTERISNINFSNQKSMEHDLKNQLNDSSNEIQEFNKKLLKRSTSEISLNQRSSKLDSSVIEVSPRRHSLPSRKRPFNFGHGLVGLQNLGNTCYMNCVLQCLFKTKFLREYFSTFKESNGKLANAFAQLLKDVWTENAPNYISPTNLKNHIQKYASRFAGSNQQDAQEFLRYLLEGIHDDLNTVKKKPPSILDDKHLSDEEKSNVYWERYLTRESSPMQDIFVGQLKSVLTCSVCQYRSVTYDPFWDLSLPIPNPVSSTISLTKCFQAYTQEETLDGEEKPICEKCKKSRKCYKGFLIERFPKVLVLHLKRFSGQRFRNKLETKVEFPKVVSLKEFSSDSSDQRIEPVYNLYGVVNHTGGTLGGHYTSFVKHPDTGSWHIYNDSIVGETSVSRLISASAYLLFYELSST</sequence>
<feature type="region of interest" description="Disordered" evidence="3">
    <location>
        <begin position="51"/>
        <end position="73"/>
    </location>
</feature>
<evidence type="ECO:0000313" key="6">
    <source>
        <dbReference type="RefSeq" id="XP_065643534.1"/>
    </source>
</evidence>
<dbReference type="PANTHER" id="PTHR21646:SF23">
    <property type="entry name" value="UBIQUITIN CARBOXYL-TERMINAL HYDROLASE USP2"/>
    <property type="match status" value="1"/>
</dbReference>
<evidence type="ECO:0000256" key="2">
    <source>
        <dbReference type="RuleBase" id="RU366025"/>
    </source>
</evidence>
<dbReference type="CDD" id="cd02674">
    <property type="entry name" value="Peptidase_C19R"/>
    <property type="match status" value="1"/>
</dbReference>
<evidence type="ECO:0000259" key="4">
    <source>
        <dbReference type="PROSITE" id="PS50235"/>
    </source>
</evidence>
<evidence type="ECO:0000256" key="1">
    <source>
        <dbReference type="ARBA" id="ARBA00000707"/>
    </source>
</evidence>
<dbReference type="InterPro" id="IPR028889">
    <property type="entry name" value="USP"/>
</dbReference>
<keyword evidence="2" id="KW-0833">Ubl conjugation pathway</keyword>
<dbReference type="Proteomes" id="UP001652625">
    <property type="component" value="Chromosome 01"/>
</dbReference>
<dbReference type="Gene3D" id="3.90.70.10">
    <property type="entry name" value="Cysteine proteinases"/>
    <property type="match status" value="1"/>
</dbReference>
<name>A0ABM4B3X9_HYDVU</name>
<protein>
    <recommendedName>
        <fullName evidence="2">Ubiquitin carboxyl-terminal hydrolase</fullName>
        <ecNumber evidence="2">3.4.19.12</ecNumber>
    </recommendedName>
</protein>
<dbReference type="SUPFAM" id="SSF54001">
    <property type="entry name" value="Cysteine proteinases"/>
    <property type="match status" value="1"/>
</dbReference>
<dbReference type="RefSeq" id="XP_065643534.1">
    <property type="nucleotide sequence ID" value="XM_065787462.1"/>
</dbReference>
<evidence type="ECO:0000256" key="3">
    <source>
        <dbReference type="SAM" id="MobiDB-lite"/>
    </source>
</evidence>
<dbReference type="InterPro" id="IPR050185">
    <property type="entry name" value="Ub_carboxyl-term_hydrolase"/>
</dbReference>
<proteinExistence type="inferred from homology"/>
<dbReference type="InterPro" id="IPR001394">
    <property type="entry name" value="Peptidase_C19_UCH"/>
</dbReference>
<keyword evidence="2" id="KW-0788">Thiol protease</keyword>
<keyword evidence="2" id="KW-0645">Protease</keyword>
<gene>
    <name evidence="6" type="primary">LOC101237324</name>
</gene>
<dbReference type="PROSITE" id="PS00972">
    <property type="entry name" value="USP_1"/>
    <property type="match status" value="1"/>
</dbReference>
<reference evidence="5" key="1">
    <citation type="submission" date="2025-05" db="UniProtKB">
        <authorList>
            <consortium name="RefSeq"/>
        </authorList>
    </citation>
    <scope>NUCLEOTIDE SEQUENCE [LARGE SCALE GENOMIC DNA]</scope>
</reference>
<keyword evidence="2 6" id="KW-0378">Hydrolase</keyword>
<keyword evidence="5" id="KW-1185">Reference proteome</keyword>
<reference evidence="6" key="2">
    <citation type="submission" date="2025-08" db="UniProtKB">
        <authorList>
            <consortium name="RefSeq"/>
        </authorList>
    </citation>
    <scope>IDENTIFICATION</scope>
</reference>
<dbReference type="GeneID" id="101237324"/>
<feature type="domain" description="USP" evidence="4">
    <location>
        <begin position="250"/>
        <end position="573"/>
    </location>
</feature>
<organism evidence="5 6">
    <name type="scientific">Hydra vulgaris</name>
    <name type="common">Hydra</name>
    <name type="synonym">Hydra attenuata</name>
    <dbReference type="NCBI Taxonomy" id="6087"/>
    <lineage>
        <taxon>Eukaryota</taxon>
        <taxon>Metazoa</taxon>
        <taxon>Cnidaria</taxon>
        <taxon>Hydrozoa</taxon>
        <taxon>Hydroidolina</taxon>
        <taxon>Anthoathecata</taxon>
        <taxon>Aplanulata</taxon>
        <taxon>Hydridae</taxon>
        <taxon>Hydra</taxon>
    </lineage>
</organism>
<dbReference type="GO" id="GO:0016787">
    <property type="term" value="F:hydrolase activity"/>
    <property type="evidence" value="ECO:0007669"/>
    <property type="project" value="UniProtKB-KW"/>
</dbReference>
<dbReference type="EC" id="3.4.19.12" evidence="2"/>
<dbReference type="PROSITE" id="PS50235">
    <property type="entry name" value="USP_3"/>
    <property type="match status" value="1"/>
</dbReference>
<dbReference type="PROSITE" id="PS00973">
    <property type="entry name" value="USP_2"/>
    <property type="match status" value="1"/>
</dbReference>
<comment type="catalytic activity">
    <reaction evidence="1 2">
        <text>Thiol-dependent hydrolysis of ester, thioester, amide, peptide and isopeptide bonds formed by the C-terminal Gly of ubiquitin (a 76-residue protein attached to proteins as an intracellular targeting signal).</text>
        <dbReference type="EC" id="3.4.19.12"/>
    </reaction>
</comment>
<dbReference type="PANTHER" id="PTHR21646">
    <property type="entry name" value="UBIQUITIN CARBOXYL-TERMINAL HYDROLASE"/>
    <property type="match status" value="1"/>
</dbReference>